<feature type="transmembrane region" description="Helical" evidence="1">
    <location>
        <begin position="180"/>
        <end position="207"/>
    </location>
</feature>
<accession>A0AAD7AI37</accession>
<organism evidence="2 3">
    <name type="scientific">Mycena albidolilacea</name>
    <dbReference type="NCBI Taxonomy" id="1033008"/>
    <lineage>
        <taxon>Eukaryota</taxon>
        <taxon>Fungi</taxon>
        <taxon>Dikarya</taxon>
        <taxon>Basidiomycota</taxon>
        <taxon>Agaricomycotina</taxon>
        <taxon>Agaricomycetes</taxon>
        <taxon>Agaricomycetidae</taxon>
        <taxon>Agaricales</taxon>
        <taxon>Marasmiineae</taxon>
        <taxon>Mycenaceae</taxon>
        <taxon>Mycena</taxon>
    </lineage>
</organism>
<reference evidence="2" key="1">
    <citation type="submission" date="2023-03" db="EMBL/GenBank/DDBJ databases">
        <title>Massive genome expansion in bonnet fungi (Mycena s.s.) driven by repeated elements and novel gene families across ecological guilds.</title>
        <authorList>
            <consortium name="Lawrence Berkeley National Laboratory"/>
            <person name="Harder C.B."/>
            <person name="Miyauchi S."/>
            <person name="Viragh M."/>
            <person name="Kuo A."/>
            <person name="Thoen E."/>
            <person name="Andreopoulos B."/>
            <person name="Lu D."/>
            <person name="Skrede I."/>
            <person name="Drula E."/>
            <person name="Henrissat B."/>
            <person name="Morin E."/>
            <person name="Kohler A."/>
            <person name="Barry K."/>
            <person name="LaButti K."/>
            <person name="Morin E."/>
            <person name="Salamov A."/>
            <person name="Lipzen A."/>
            <person name="Mereny Z."/>
            <person name="Hegedus B."/>
            <person name="Baldrian P."/>
            <person name="Stursova M."/>
            <person name="Weitz H."/>
            <person name="Taylor A."/>
            <person name="Grigoriev I.V."/>
            <person name="Nagy L.G."/>
            <person name="Martin F."/>
            <person name="Kauserud H."/>
        </authorList>
    </citation>
    <scope>NUCLEOTIDE SEQUENCE</scope>
    <source>
        <strain evidence="2">CBHHK002</strain>
    </source>
</reference>
<comment type="caution">
    <text evidence="2">The sequence shown here is derived from an EMBL/GenBank/DDBJ whole genome shotgun (WGS) entry which is preliminary data.</text>
</comment>
<keyword evidence="1" id="KW-0472">Membrane</keyword>
<sequence length="314" mass="35255">MSAPESEAEFQQLLQLLKDSQSTSYVTIAALTVLVYIFLKASALADPLLCLDQQVEYMWCSNKWSLAKGLYIWVKLDAVCQMMQLMSCRIGILALPPCYSKHFSISTQWYPTICRVFIQVEGLAATIIVGTVDIVLLLRVYVLYGNSKKMLIFLIPLVLCEVILIPLLGCYAFSVPRFLTLYAIPALAVVQYLLASFIQAIHIMATVIHNTNIISEMPLIRLFAQDGIIWFIAVLHIHYKHRYHSWAVGRPTLAEVNIAMSCTLYSIIASRVLLNTKMTLMKTDNLTTLTLQNGEMELQFMGTADTDMTGPGNL</sequence>
<feature type="transmembrane region" description="Helical" evidence="1">
    <location>
        <begin position="116"/>
        <end position="138"/>
    </location>
</feature>
<feature type="transmembrane region" description="Helical" evidence="1">
    <location>
        <begin position="219"/>
        <end position="238"/>
    </location>
</feature>
<dbReference type="Proteomes" id="UP001218218">
    <property type="component" value="Unassembled WGS sequence"/>
</dbReference>
<evidence type="ECO:0000313" key="3">
    <source>
        <dbReference type="Proteomes" id="UP001218218"/>
    </source>
</evidence>
<evidence type="ECO:0000313" key="2">
    <source>
        <dbReference type="EMBL" id="KAJ7359393.1"/>
    </source>
</evidence>
<dbReference type="AlphaFoldDB" id="A0AAD7AI37"/>
<dbReference type="EMBL" id="JARIHO010000006">
    <property type="protein sequence ID" value="KAJ7359393.1"/>
    <property type="molecule type" value="Genomic_DNA"/>
</dbReference>
<feature type="transmembrane region" description="Helical" evidence="1">
    <location>
        <begin position="150"/>
        <end position="174"/>
    </location>
</feature>
<keyword evidence="1" id="KW-1133">Transmembrane helix</keyword>
<evidence type="ECO:0000256" key="1">
    <source>
        <dbReference type="SAM" id="Phobius"/>
    </source>
</evidence>
<proteinExistence type="predicted"/>
<name>A0AAD7AI37_9AGAR</name>
<keyword evidence="1" id="KW-0812">Transmembrane</keyword>
<protein>
    <submittedName>
        <fullName evidence="2">Uncharacterized protein</fullName>
    </submittedName>
</protein>
<feature type="transmembrane region" description="Helical" evidence="1">
    <location>
        <begin position="258"/>
        <end position="274"/>
    </location>
</feature>
<keyword evidence="3" id="KW-1185">Reference proteome</keyword>
<gene>
    <name evidence="2" type="ORF">DFH08DRAFT_801210</name>
</gene>